<feature type="transmembrane region" description="Helical" evidence="17">
    <location>
        <begin position="81"/>
        <end position="100"/>
    </location>
</feature>
<keyword evidence="20" id="KW-1185">Reference proteome</keyword>
<keyword evidence="12" id="KW-0443">Lipid metabolism</keyword>
<evidence type="ECO:0000256" key="3">
    <source>
        <dbReference type="ARBA" id="ARBA00010617"/>
    </source>
</evidence>
<evidence type="ECO:0000256" key="4">
    <source>
        <dbReference type="ARBA" id="ARBA00022516"/>
    </source>
</evidence>
<dbReference type="Pfam" id="PF00067">
    <property type="entry name" value="p450"/>
    <property type="match status" value="1"/>
</dbReference>
<keyword evidence="13 17" id="KW-0472">Membrane</keyword>
<dbReference type="GO" id="GO:0005506">
    <property type="term" value="F:iron ion binding"/>
    <property type="evidence" value="ECO:0007669"/>
    <property type="project" value="InterPro"/>
</dbReference>
<keyword evidence="9 15" id="KW-0560">Oxidoreductase</keyword>
<evidence type="ECO:0000256" key="9">
    <source>
        <dbReference type="ARBA" id="ARBA00023002"/>
    </source>
</evidence>
<proteinExistence type="inferred from homology"/>
<dbReference type="GO" id="GO:0005789">
    <property type="term" value="C:endoplasmic reticulum membrane"/>
    <property type="evidence" value="ECO:0007669"/>
    <property type="project" value="TreeGrafter"/>
</dbReference>
<organism evidence="19 20">
    <name type="scientific">Blomia tropicalis</name>
    <name type="common">Mite</name>
    <dbReference type="NCBI Taxonomy" id="40697"/>
    <lineage>
        <taxon>Eukaryota</taxon>
        <taxon>Metazoa</taxon>
        <taxon>Ecdysozoa</taxon>
        <taxon>Arthropoda</taxon>
        <taxon>Chelicerata</taxon>
        <taxon>Arachnida</taxon>
        <taxon>Acari</taxon>
        <taxon>Acariformes</taxon>
        <taxon>Sarcoptiformes</taxon>
        <taxon>Astigmata</taxon>
        <taxon>Glycyphagoidea</taxon>
        <taxon>Echimyopodidae</taxon>
        <taxon>Blomia</taxon>
    </lineage>
</organism>
<dbReference type="PANTHER" id="PTHR11351">
    <property type="entry name" value="ACYL-COA DESATURASE"/>
    <property type="match status" value="1"/>
</dbReference>
<dbReference type="PROSITE" id="PS00086">
    <property type="entry name" value="CYTOCHROME_P450"/>
    <property type="match status" value="1"/>
</dbReference>
<name>A0A9Q0MG99_BLOTA</name>
<evidence type="ECO:0000256" key="10">
    <source>
        <dbReference type="ARBA" id="ARBA00023004"/>
    </source>
</evidence>
<keyword evidence="5 16" id="KW-0812">Transmembrane</keyword>
<dbReference type="GO" id="GO:0004497">
    <property type="term" value="F:monooxygenase activity"/>
    <property type="evidence" value="ECO:0007669"/>
    <property type="project" value="UniProtKB-KW"/>
</dbReference>
<dbReference type="PROSITE" id="PS00476">
    <property type="entry name" value="FATTY_ACID_DESATUR_1"/>
    <property type="match status" value="1"/>
</dbReference>
<dbReference type="SUPFAM" id="SSF48264">
    <property type="entry name" value="Cytochrome P450"/>
    <property type="match status" value="1"/>
</dbReference>
<dbReference type="Pfam" id="PF00487">
    <property type="entry name" value="FA_desaturase"/>
    <property type="match status" value="1"/>
</dbReference>
<sequence length="491" mass="57589">MTLNDSQTEITYQLFEDDTEHLDTKQEKLSQSTNNDDDPKGISTKPYKLQIVWRNVIIMSILHSIAIYCVFYIIPIGQWKTLLFAQLLGVFYGFGILAGAHRLWSHRAYKANFGVRLFLCVLQTGALQNDIYEWCRDHRAHHKFSETNADPHNSNRGFFFSHIGWLLVKKHPDLIRRGKTIDLSDLEADKIVMFQRRFYIPLVLLFWGFLPTYIPVYFWGELAWNAFCATIFRYIYSLHITWLVNSWSHMYGTRPYDGKIAPVESTVRHMLMGEGFHNYHHAFPWDYSASELGPLDVFNPTTALINFFHYMGWAWDLKKANPSTVVRKIEFKGDKSGSYKKDNFTFEWILEAVIKESVRMYPQATVLFRRVTTDNYELNGVPLPKDLMVEISTHTVHHDPEYYPNPEQFNPDRFMPENKHLLVPYTYLTFGAGPRNCVGMRFAYQEIKLLLSKLLIKYRFETVKDTPDRIIFNPAAPILIFKSFPLKITKR</sequence>
<keyword evidence="15" id="KW-0349">Heme</keyword>
<feature type="transmembrane region" description="Helical" evidence="17">
    <location>
        <begin position="198"/>
        <end position="218"/>
    </location>
</feature>
<dbReference type="PRINTS" id="PR00075">
    <property type="entry name" value="FACDDSATRASE"/>
</dbReference>
<keyword evidence="7" id="KW-0276">Fatty acid metabolism</keyword>
<dbReference type="InterPro" id="IPR015876">
    <property type="entry name" value="Acyl-CoA_DS"/>
</dbReference>
<dbReference type="GO" id="GO:0006636">
    <property type="term" value="P:unsaturated fatty acid biosynthetic process"/>
    <property type="evidence" value="ECO:0007669"/>
    <property type="project" value="TreeGrafter"/>
</dbReference>
<evidence type="ECO:0000313" key="19">
    <source>
        <dbReference type="EMBL" id="KAJ6223025.1"/>
    </source>
</evidence>
<evidence type="ECO:0000256" key="16">
    <source>
        <dbReference type="RuleBase" id="RU000581"/>
    </source>
</evidence>
<evidence type="ECO:0000256" key="1">
    <source>
        <dbReference type="ARBA" id="ARBA00004141"/>
    </source>
</evidence>
<evidence type="ECO:0000256" key="11">
    <source>
        <dbReference type="ARBA" id="ARBA00023033"/>
    </source>
</evidence>
<evidence type="ECO:0000256" key="12">
    <source>
        <dbReference type="ARBA" id="ARBA00023098"/>
    </source>
</evidence>
<keyword evidence="8 17" id="KW-1133">Transmembrane helix</keyword>
<evidence type="ECO:0000259" key="18">
    <source>
        <dbReference type="Pfam" id="PF00487"/>
    </source>
</evidence>
<evidence type="ECO:0000256" key="14">
    <source>
        <dbReference type="ARBA" id="ARBA00023160"/>
    </source>
</evidence>
<protein>
    <recommendedName>
        <fullName evidence="18">Fatty acid desaturase domain-containing protein</fullName>
    </recommendedName>
</protein>
<dbReference type="InterPro" id="IPR005804">
    <property type="entry name" value="FA_desaturase_dom"/>
</dbReference>
<evidence type="ECO:0000256" key="8">
    <source>
        <dbReference type="ARBA" id="ARBA00022989"/>
    </source>
</evidence>
<dbReference type="GO" id="GO:0004768">
    <property type="term" value="F:stearoyl-CoA 9-desaturase activity"/>
    <property type="evidence" value="ECO:0007669"/>
    <property type="project" value="TreeGrafter"/>
</dbReference>
<evidence type="ECO:0000256" key="7">
    <source>
        <dbReference type="ARBA" id="ARBA00022832"/>
    </source>
</evidence>
<gene>
    <name evidence="19" type="ORF">RDWZM_001570</name>
</gene>
<keyword evidence="11 15" id="KW-0503">Monooxygenase</keyword>
<dbReference type="Proteomes" id="UP001142055">
    <property type="component" value="Chromosome 1"/>
</dbReference>
<dbReference type="AlphaFoldDB" id="A0A9Q0MG99"/>
<reference evidence="19" key="1">
    <citation type="submission" date="2022-12" db="EMBL/GenBank/DDBJ databases">
        <title>Genome assemblies of Blomia tropicalis.</title>
        <authorList>
            <person name="Cui Y."/>
        </authorList>
    </citation>
    <scope>NUCLEOTIDE SEQUENCE</scope>
    <source>
        <tissue evidence="19">Adult mites</tissue>
    </source>
</reference>
<evidence type="ECO:0000313" key="20">
    <source>
        <dbReference type="Proteomes" id="UP001142055"/>
    </source>
</evidence>
<dbReference type="InterPro" id="IPR001522">
    <property type="entry name" value="FADS-1_CS"/>
</dbReference>
<dbReference type="GO" id="GO:0020037">
    <property type="term" value="F:heme binding"/>
    <property type="evidence" value="ECO:0007669"/>
    <property type="project" value="InterPro"/>
</dbReference>
<dbReference type="EMBL" id="JAPWDV010000001">
    <property type="protein sequence ID" value="KAJ6223025.1"/>
    <property type="molecule type" value="Genomic_DNA"/>
</dbReference>
<feature type="transmembrane region" description="Helical" evidence="17">
    <location>
        <begin position="52"/>
        <end position="75"/>
    </location>
</feature>
<dbReference type="InterPro" id="IPR017972">
    <property type="entry name" value="Cyt_P450_CS"/>
</dbReference>
<evidence type="ECO:0000256" key="5">
    <source>
        <dbReference type="ARBA" id="ARBA00022692"/>
    </source>
</evidence>
<evidence type="ECO:0000256" key="13">
    <source>
        <dbReference type="ARBA" id="ARBA00023136"/>
    </source>
</evidence>
<feature type="domain" description="Fatty acid desaturase" evidence="18">
    <location>
        <begin position="79"/>
        <end position="284"/>
    </location>
</feature>
<keyword evidence="4 16" id="KW-0444">Lipid biosynthesis</keyword>
<evidence type="ECO:0000256" key="17">
    <source>
        <dbReference type="SAM" id="Phobius"/>
    </source>
</evidence>
<dbReference type="CDD" id="cd03505">
    <property type="entry name" value="Delta9-FADS-like"/>
    <property type="match status" value="1"/>
</dbReference>
<evidence type="ECO:0000256" key="6">
    <source>
        <dbReference type="ARBA" id="ARBA00022723"/>
    </source>
</evidence>
<accession>A0A9Q0MG99</accession>
<comment type="similarity">
    <text evidence="2 16">Belongs to the fatty acid desaturase type 1 family.</text>
</comment>
<comment type="cofactor">
    <cofactor evidence="16">
        <name>Fe(2+)</name>
        <dbReference type="ChEBI" id="CHEBI:29033"/>
    </cofactor>
</comment>
<dbReference type="InterPro" id="IPR036396">
    <property type="entry name" value="Cyt_P450_sf"/>
</dbReference>
<keyword evidence="6 15" id="KW-0479">Metal-binding</keyword>
<keyword evidence="10 15" id="KW-0408">Iron</keyword>
<comment type="caution">
    <text evidence="19">The sequence shown here is derived from an EMBL/GenBank/DDBJ whole genome shotgun (WGS) entry which is preliminary data.</text>
</comment>
<keyword evidence="14 16" id="KW-0275">Fatty acid biosynthesis</keyword>
<dbReference type="Gene3D" id="1.10.630.10">
    <property type="entry name" value="Cytochrome P450"/>
    <property type="match status" value="1"/>
</dbReference>
<comment type="domain">
    <text evidence="16">The histidine box domains are involved in binding the catalytic metal ions.</text>
</comment>
<dbReference type="PANTHER" id="PTHR11351:SF31">
    <property type="entry name" value="DESATURASE 1, ISOFORM A-RELATED"/>
    <property type="match status" value="1"/>
</dbReference>
<evidence type="ECO:0000256" key="15">
    <source>
        <dbReference type="RuleBase" id="RU000461"/>
    </source>
</evidence>
<comment type="similarity">
    <text evidence="3 15">Belongs to the cytochrome P450 family.</text>
</comment>
<evidence type="ECO:0000256" key="2">
    <source>
        <dbReference type="ARBA" id="ARBA00009295"/>
    </source>
</evidence>
<dbReference type="InterPro" id="IPR001128">
    <property type="entry name" value="Cyt_P450"/>
</dbReference>
<comment type="subcellular location">
    <subcellularLocation>
        <location evidence="1">Membrane</location>
        <topology evidence="1">Multi-pass membrane protein</topology>
    </subcellularLocation>
</comment>